<proteinExistence type="inferred from homology"/>
<sequence length="134" mass="14962">MCVVLSAYAFVSQIVVQPAESVGRRIRKDVALCHHGQITSFEEGTFDATLIDSIYKQQNLTIATTVFALGNYKEKCTSHNATITQAIDDPFVSVEASFDPDDRSDKSKPLTSRIIGENHLQPRERPTIKLSHHF</sequence>
<evidence type="ECO:0000256" key="2">
    <source>
        <dbReference type="ARBA" id="ARBA00004606"/>
    </source>
</evidence>
<evidence type="ECO:0000256" key="6">
    <source>
        <dbReference type="SAM" id="MobiDB-lite"/>
    </source>
</evidence>
<keyword evidence="8" id="KW-1185">Reference proteome</keyword>
<evidence type="ECO:0000256" key="4">
    <source>
        <dbReference type="ARBA" id="ARBA00022676"/>
    </source>
</evidence>
<evidence type="ECO:0000313" key="7">
    <source>
        <dbReference type="EMBL" id="KAL1254908.1"/>
    </source>
</evidence>
<reference evidence="7 8" key="1">
    <citation type="submission" date="2023-09" db="EMBL/GenBank/DDBJ databases">
        <authorList>
            <person name="Wang M."/>
        </authorList>
    </citation>
    <scope>NUCLEOTIDE SEQUENCE [LARGE SCALE GENOMIC DNA]</scope>
    <source>
        <strain evidence="7">GT-2023</strain>
        <tissue evidence="7">Liver</tissue>
    </source>
</reference>
<dbReference type="Proteomes" id="UP001558613">
    <property type="component" value="Unassembled WGS sequence"/>
</dbReference>
<gene>
    <name evidence="7" type="ORF">QQF64_012969</name>
</gene>
<evidence type="ECO:0000256" key="5">
    <source>
        <dbReference type="ARBA" id="ARBA00022679"/>
    </source>
</evidence>
<dbReference type="Pfam" id="PF03414">
    <property type="entry name" value="Glyco_transf_6"/>
    <property type="match status" value="1"/>
</dbReference>
<dbReference type="InterPro" id="IPR005076">
    <property type="entry name" value="Glyco_trans_6"/>
</dbReference>
<keyword evidence="5" id="KW-0808">Transferase</keyword>
<dbReference type="InterPro" id="IPR029044">
    <property type="entry name" value="Nucleotide-diphossugar_trans"/>
</dbReference>
<evidence type="ECO:0000256" key="3">
    <source>
        <dbReference type="ARBA" id="ARBA00010413"/>
    </source>
</evidence>
<comment type="subcellular location">
    <subcellularLocation>
        <location evidence="2">Membrane</location>
        <topology evidence="2">Single-pass type II membrane protein</topology>
    </subcellularLocation>
</comment>
<keyword evidence="4" id="KW-0328">Glycosyltransferase</keyword>
<comment type="similarity">
    <text evidence="3">Belongs to the glycosyltransferase 6 family.</text>
</comment>
<comment type="caution">
    <text evidence="7">The sequence shown here is derived from an EMBL/GenBank/DDBJ whole genome shotgun (WGS) entry which is preliminary data.</text>
</comment>
<evidence type="ECO:0000256" key="1">
    <source>
        <dbReference type="ARBA" id="ARBA00001936"/>
    </source>
</evidence>
<accession>A0ABR3LPT4</accession>
<dbReference type="SUPFAM" id="SSF53448">
    <property type="entry name" value="Nucleotide-diphospho-sugar transferases"/>
    <property type="match status" value="1"/>
</dbReference>
<evidence type="ECO:0000313" key="8">
    <source>
        <dbReference type="Proteomes" id="UP001558613"/>
    </source>
</evidence>
<feature type="region of interest" description="Disordered" evidence="6">
    <location>
        <begin position="97"/>
        <end position="134"/>
    </location>
</feature>
<dbReference type="EMBL" id="JAYMGO010000019">
    <property type="protein sequence ID" value="KAL1254908.1"/>
    <property type="molecule type" value="Genomic_DNA"/>
</dbReference>
<protein>
    <submittedName>
        <fullName evidence="7">Uncharacterized protein</fullName>
    </submittedName>
</protein>
<comment type="cofactor">
    <cofactor evidence="1">
        <name>Mn(2+)</name>
        <dbReference type="ChEBI" id="CHEBI:29035"/>
    </cofactor>
</comment>
<dbReference type="Gene3D" id="3.90.550.10">
    <property type="entry name" value="Spore Coat Polysaccharide Biosynthesis Protein SpsA, Chain A"/>
    <property type="match status" value="1"/>
</dbReference>
<name>A0ABR3LPT4_9TELE</name>
<organism evidence="7 8">
    <name type="scientific">Cirrhinus molitorella</name>
    <name type="common">mud carp</name>
    <dbReference type="NCBI Taxonomy" id="172907"/>
    <lineage>
        <taxon>Eukaryota</taxon>
        <taxon>Metazoa</taxon>
        <taxon>Chordata</taxon>
        <taxon>Craniata</taxon>
        <taxon>Vertebrata</taxon>
        <taxon>Euteleostomi</taxon>
        <taxon>Actinopterygii</taxon>
        <taxon>Neopterygii</taxon>
        <taxon>Teleostei</taxon>
        <taxon>Ostariophysi</taxon>
        <taxon>Cypriniformes</taxon>
        <taxon>Cyprinidae</taxon>
        <taxon>Labeoninae</taxon>
        <taxon>Labeonini</taxon>
        <taxon>Cirrhinus</taxon>
    </lineage>
</organism>